<evidence type="ECO:0000313" key="3">
    <source>
        <dbReference type="Proteomes" id="UP000074294"/>
    </source>
</evidence>
<dbReference type="EMBL" id="LQMQ01000035">
    <property type="protein sequence ID" value="KUO40766.1"/>
    <property type="molecule type" value="Genomic_DNA"/>
</dbReference>
<dbReference type="STRING" id="1776334.APZ16_02610"/>
<proteinExistence type="predicted"/>
<gene>
    <name evidence="2" type="ORF">APZ16_02610</name>
</gene>
<feature type="region of interest" description="Disordered" evidence="1">
    <location>
        <begin position="62"/>
        <end position="109"/>
    </location>
</feature>
<evidence type="ECO:0000313" key="2">
    <source>
        <dbReference type="EMBL" id="KUO40766.1"/>
    </source>
</evidence>
<dbReference type="AlphaFoldDB" id="A0A147JW67"/>
<feature type="compositionally biased region" description="Acidic residues" evidence="1">
    <location>
        <begin position="86"/>
        <end position="109"/>
    </location>
</feature>
<accession>A0A147JW67</accession>
<reference evidence="2 3" key="1">
    <citation type="journal article" date="2016" name="Nat. Microbiol.">
        <title>Genomic inference of the metabolism of cosmopolitan subsurface Archaea, Hadesarchaea.</title>
        <authorList>
            <person name="Baker B.J."/>
            <person name="Saw J.H."/>
            <person name="Lind A.E."/>
            <person name="Lazar C.S."/>
            <person name="Hinrichs K.-U."/>
            <person name="Teske A.P."/>
            <person name="Ettema T.J."/>
        </authorList>
    </citation>
    <scope>NUCLEOTIDE SEQUENCE [LARGE SCALE GENOMIC DNA]</scope>
</reference>
<name>A0A147JW67_HADYE</name>
<sequence length="109" mass="12201">MTRKTGKMAVKARQLARSAKLAKYKRELSQAGVSLSLPKPSKKALKEKEEELKKLYLELFPQKAEGEKTEEQPAEQEQTEGAAGEEQTEQEEMESGEDADLEGEDQYGP</sequence>
<dbReference type="Proteomes" id="UP000074294">
    <property type="component" value="Unassembled WGS sequence"/>
</dbReference>
<evidence type="ECO:0000256" key="1">
    <source>
        <dbReference type="SAM" id="MobiDB-lite"/>
    </source>
</evidence>
<comment type="caution">
    <text evidence="2">The sequence shown here is derived from an EMBL/GenBank/DDBJ whole genome shotgun (WGS) entry which is preliminary data.</text>
</comment>
<protein>
    <submittedName>
        <fullName evidence="2">Uncharacterized protein</fullName>
    </submittedName>
</protein>
<organism evidence="2 3">
    <name type="scientific">Hadarchaeum yellowstonense</name>
    <dbReference type="NCBI Taxonomy" id="1776334"/>
    <lineage>
        <taxon>Archaea</taxon>
        <taxon>Methanobacteriati</taxon>
        <taxon>Candidatus Hadarchaeota</taxon>
        <taxon>Candidatus Hadarchaeia</taxon>
        <taxon>Candidatus Hadarchaeales</taxon>
        <taxon>Candidatus Hadarchaeaceae</taxon>
        <taxon>Candidatus Hadarchaeum</taxon>
    </lineage>
</organism>